<name>A0A1G2HKD4_9BACT</name>
<protein>
    <submittedName>
        <fullName evidence="1">Uncharacterized protein</fullName>
    </submittedName>
</protein>
<proteinExistence type="predicted"/>
<organism evidence="1 2">
    <name type="scientific">Candidatus Staskawiczbacteria bacterium RIFCSPHIGHO2_01_FULL_34_27</name>
    <dbReference type="NCBI Taxonomy" id="1802199"/>
    <lineage>
        <taxon>Bacteria</taxon>
        <taxon>Candidatus Staskawicziibacteriota</taxon>
    </lineage>
</organism>
<gene>
    <name evidence="1" type="ORF">A2639_01505</name>
</gene>
<comment type="caution">
    <text evidence="1">The sequence shown here is derived from an EMBL/GenBank/DDBJ whole genome shotgun (WGS) entry which is preliminary data.</text>
</comment>
<dbReference type="Proteomes" id="UP000178991">
    <property type="component" value="Unassembled WGS sequence"/>
</dbReference>
<sequence length="70" mass="8245">MGYLELALQKEKSLLCKRLGHKFKMASPIKTRKENRQVLYQCKICDQEAWLQWPEDSFNKLSENAEKSIA</sequence>
<evidence type="ECO:0000313" key="1">
    <source>
        <dbReference type="EMBL" id="OGZ62947.1"/>
    </source>
</evidence>
<reference evidence="1 2" key="1">
    <citation type="journal article" date="2016" name="Nat. Commun.">
        <title>Thousands of microbial genomes shed light on interconnected biogeochemical processes in an aquifer system.</title>
        <authorList>
            <person name="Anantharaman K."/>
            <person name="Brown C.T."/>
            <person name="Hug L.A."/>
            <person name="Sharon I."/>
            <person name="Castelle C.J."/>
            <person name="Probst A.J."/>
            <person name="Thomas B.C."/>
            <person name="Singh A."/>
            <person name="Wilkins M.J."/>
            <person name="Karaoz U."/>
            <person name="Brodie E.L."/>
            <person name="Williams K.H."/>
            <person name="Hubbard S.S."/>
            <person name="Banfield J.F."/>
        </authorList>
    </citation>
    <scope>NUCLEOTIDE SEQUENCE [LARGE SCALE GENOMIC DNA]</scope>
</reference>
<dbReference type="EMBL" id="MHOL01000010">
    <property type="protein sequence ID" value="OGZ62947.1"/>
    <property type="molecule type" value="Genomic_DNA"/>
</dbReference>
<evidence type="ECO:0000313" key="2">
    <source>
        <dbReference type="Proteomes" id="UP000178991"/>
    </source>
</evidence>
<accession>A0A1G2HKD4</accession>
<dbReference type="AlphaFoldDB" id="A0A1G2HKD4"/>